<dbReference type="RefSeq" id="WP_096013434.1">
    <property type="nucleotide sequence ID" value="NZ_CP015578.1"/>
</dbReference>
<evidence type="ECO:0000313" key="3">
    <source>
        <dbReference type="Proteomes" id="UP000202031"/>
    </source>
</evidence>
<proteinExistence type="inferred from homology"/>
<organism evidence="2 3">
    <name type="scientific">Campylobacter lanienae NCTC 13004</name>
    <dbReference type="NCBI Taxonomy" id="1031753"/>
    <lineage>
        <taxon>Bacteria</taxon>
        <taxon>Pseudomonadati</taxon>
        <taxon>Campylobacterota</taxon>
        <taxon>Epsilonproteobacteria</taxon>
        <taxon>Campylobacterales</taxon>
        <taxon>Campylobacteraceae</taxon>
        <taxon>Campylobacter</taxon>
    </lineage>
</organism>
<dbReference type="InterPro" id="IPR007607">
    <property type="entry name" value="BacA/B"/>
</dbReference>
<dbReference type="EMBL" id="CP015578">
    <property type="protein sequence ID" value="ARQ97316.1"/>
    <property type="molecule type" value="Genomic_DNA"/>
</dbReference>
<dbReference type="Pfam" id="PF04519">
    <property type="entry name" value="Bactofilin"/>
    <property type="match status" value="1"/>
</dbReference>
<name>A0A1X9SM51_9BACT</name>
<gene>
    <name evidence="2" type="ORF">CLAN_0567</name>
</gene>
<accession>A0A1X9SM51</accession>
<dbReference type="PANTHER" id="PTHR35024">
    <property type="entry name" value="HYPOTHETICAL CYTOSOLIC PROTEIN"/>
    <property type="match status" value="1"/>
</dbReference>
<protein>
    <recommendedName>
        <fullName evidence="4">Bactofilin domain protein</fullName>
    </recommendedName>
</protein>
<reference evidence="3" key="2">
    <citation type="journal article" date="2017" name="Genome Biol. Evol.">
        <title>Comparative genomic analysis identifies a Campylobacter clade deficient in selenium metabolism.</title>
        <authorList>
            <person name="Miller W.G."/>
            <person name="Yee E."/>
            <person name="Lopes B.S."/>
            <person name="Chapman M.H."/>
            <person name="Huynh S."/>
            <person name="Bono J.L."/>
            <person name="Parker C.T."/>
            <person name="Strachan N.J.C."/>
            <person name="Forbes K.J."/>
        </authorList>
    </citation>
    <scope>NUCLEOTIDE SEQUENCE [LARGE SCALE GENOMIC DNA]</scope>
    <source>
        <strain evidence="3">NCTC 13004</strain>
    </source>
</reference>
<dbReference type="KEGG" id="clx:CLAN_0567"/>
<evidence type="ECO:0000313" key="2">
    <source>
        <dbReference type="EMBL" id="ARQ97316.1"/>
    </source>
</evidence>
<reference evidence="3" key="1">
    <citation type="journal article" date="2017" name="Genome Biol. Evol.">
        <title>Comparative Genomic Analysis Identifies a Campylobacter Clade Deficient in Selenium Metabolism.</title>
        <authorList>
            <person name="Miller W.G."/>
            <person name="Yee E."/>
            <person name="Lopes B.S."/>
            <person name="Chapman M.H."/>
            <person name="Huynh S."/>
            <person name="Bono J.L."/>
            <person name="Parker C.T."/>
            <person name="Strachan N.J.C."/>
            <person name="Forbes K.J."/>
        </authorList>
    </citation>
    <scope>NUCLEOTIDE SEQUENCE [LARGE SCALE GENOMIC DNA]</scope>
    <source>
        <strain evidence="3">NCTC 13004</strain>
    </source>
</reference>
<dbReference type="GeneID" id="46921041"/>
<evidence type="ECO:0000256" key="1">
    <source>
        <dbReference type="ARBA" id="ARBA00044755"/>
    </source>
</evidence>
<dbReference type="AlphaFoldDB" id="A0A1X9SM51"/>
<dbReference type="Proteomes" id="UP000202031">
    <property type="component" value="Chromosome"/>
</dbReference>
<dbReference type="PANTHER" id="PTHR35024:SF4">
    <property type="entry name" value="POLYMER-FORMING CYTOSKELETAL PROTEIN"/>
    <property type="match status" value="1"/>
</dbReference>
<evidence type="ECO:0008006" key="4">
    <source>
        <dbReference type="Google" id="ProtNLM"/>
    </source>
</evidence>
<comment type="similarity">
    <text evidence="1">Belongs to the bactofilin family.</text>
</comment>
<sequence>MAVFSKGSGKFNSETTIISEGAYIKGELACGSVLYIEGHIDGMIKSSNTVVIGKNGKVTGIITASKVVVNGVFEGNIDSGSVEILSGGFVLGDICSGSLSIEVGGRFDGKSSLKASESIQSLENLEIIDTEESGASKGI</sequence>